<comment type="caution">
    <text evidence="1">The sequence shown here is derived from an EMBL/GenBank/DDBJ whole genome shotgun (WGS) entry which is preliminary data.</text>
</comment>
<protein>
    <submittedName>
        <fullName evidence="1">Uncharacterized protein</fullName>
    </submittedName>
</protein>
<dbReference type="EMBL" id="PKHE01000004">
    <property type="protein sequence ID" value="PKY90307.1"/>
    <property type="molecule type" value="Genomic_DNA"/>
</dbReference>
<organism evidence="1 2">
    <name type="scientific">Falseniella ignava</name>
    <dbReference type="NCBI Taxonomy" id="137730"/>
    <lineage>
        <taxon>Bacteria</taxon>
        <taxon>Bacillati</taxon>
        <taxon>Bacillota</taxon>
        <taxon>Bacilli</taxon>
        <taxon>Lactobacillales</taxon>
        <taxon>Aerococcaceae</taxon>
        <taxon>Falseniella</taxon>
    </lineage>
</organism>
<proteinExistence type="predicted"/>
<dbReference type="Gene3D" id="3.40.50.11250">
    <property type="entry name" value="Protein of unknown function DUF3013"/>
    <property type="match status" value="1"/>
</dbReference>
<accession>A0A2I1K3Z0</accession>
<dbReference type="RefSeq" id="WP_101953934.1">
    <property type="nucleotide sequence ID" value="NZ_PKHE01000004.1"/>
</dbReference>
<name>A0A2I1K3Z0_9LACT</name>
<evidence type="ECO:0000313" key="1">
    <source>
        <dbReference type="EMBL" id="PKY90307.1"/>
    </source>
</evidence>
<dbReference type="Proteomes" id="UP000234384">
    <property type="component" value="Unassembled WGS sequence"/>
</dbReference>
<reference evidence="1 2" key="1">
    <citation type="submission" date="2017-12" db="EMBL/GenBank/DDBJ databases">
        <title>Phylogenetic diversity of female urinary microbiome.</title>
        <authorList>
            <person name="Thomas-White K."/>
            <person name="Wolfe A.J."/>
        </authorList>
    </citation>
    <scope>NUCLEOTIDE SEQUENCE [LARGE SCALE GENOMIC DNA]</scope>
    <source>
        <strain evidence="1 2">UMB0898</strain>
    </source>
</reference>
<gene>
    <name evidence="1" type="ORF">CYJ57_02420</name>
</gene>
<dbReference type="OrthoDB" id="2165293at2"/>
<evidence type="ECO:0000313" key="2">
    <source>
        <dbReference type="Proteomes" id="UP000234384"/>
    </source>
</evidence>
<sequence>MYNVYILDVLEDLMEAAYFHCEWGISWVNNQEFITIQFQYPLKDELLPNHPFETPVYVYQLILYNSNAIDQLQFHQSHTIPIDDKQGIAIGELYCIVEYTRRQVAKIRLQLHEQPFSEELNLIQWNNCEYQRLVQTMKQSGRYNPKRVYFPY</sequence>
<dbReference type="AlphaFoldDB" id="A0A2I1K3Z0"/>